<dbReference type="InterPro" id="IPR004316">
    <property type="entry name" value="SWEET_rpt"/>
</dbReference>
<feature type="transmembrane region" description="Helical" evidence="11">
    <location>
        <begin position="179"/>
        <end position="199"/>
    </location>
</feature>
<dbReference type="GO" id="GO:0005886">
    <property type="term" value="C:plasma membrane"/>
    <property type="evidence" value="ECO:0007669"/>
    <property type="project" value="UniProtKB-SubCell"/>
</dbReference>
<organism evidence="12 13">
    <name type="scientific">Nannochloropsis salina CCMP1776</name>
    <dbReference type="NCBI Taxonomy" id="1027361"/>
    <lineage>
        <taxon>Eukaryota</taxon>
        <taxon>Sar</taxon>
        <taxon>Stramenopiles</taxon>
        <taxon>Ochrophyta</taxon>
        <taxon>Eustigmatophyceae</taxon>
        <taxon>Eustigmatales</taxon>
        <taxon>Monodopsidaceae</taxon>
        <taxon>Microchloropsis</taxon>
        <taxon>Microchloropsis salina</taxon>
    </lineage>
</organism>
<comment type="caution">
    <text evidence="12">The sequence shown here is derived from an EMBL/GenBank/DDBJ whole genome shotgun (WGS) entry which is preliminary data.</text>
</comment>
<evidence type="ECO:0000256" key="1">
    <source>
        <dbReference type="ARBA" id="ARBA00004651"/>
    </source>
</evidence>
<comment type="subcellular location">
    <subcellularLocation>
        <location evidence="1">Cell membrane</location>
        <topology evidence="1">Multi-pass membrane protein</topology>
    </subcellularLocation>
</comment>
<keyword evidence="9 11" id="KW-0472">Membrane</keyword>
<dbReference type="Gene3D" id="1.20.1280.290">
    <property type="match status" value="2"/>
</dbReference>
<keyword evidence="8 11" id="KW-1133">Transmembrane helix</keyword>
<keyword evidence="5" id="KW-0762">Sugar transport</keyword>
<feature type="transmembrane region" description="Helical" evidence="11">
    <location>
        <begin position="12"/>
        <end position="31"/>
    </location>
</feature>
<feature type="transmembrane region" description="Helical" evidence="11">
    <location>
        <begin position="52"/>
        <end position="70"/>
    </location>
</feature>
<evidence type="ECO:0000256" key="11">
    <source>
        <dbReference type="SAM" id="Phobius"/>
    </source>
</evidence>
<evidence type="ECO:0000256" key="10">
    <source>
        <dbReference type="SAM" id="MobiDB-lite"/>
    </source>
</evidence>
<feature type="compositionally biased region" description="Acidic residues" evidence="10">
    <location>
        <begin position="491"/>
        <end position="501"/>
    </location>
</feature>
<dbReference type="Pfam" id="PF03083">
    <property type="entry name" value="MtN3_slv"/>
    <property type="match status" value="2"/>
</dbReference>
<evidence type="ECO:0000256" key="2">
    <source>
        <dbReference type="ARBA" id="ARBA00007809"/>
    </source>
</evidence>
<feature type="compositionally biased region" description="Basic and acidic residues" evidence="10">
    <location>
        <begin position="312"/>
        <end position="321"/>
    </location>
</feature>
<dbReference type="PANTHER" id="PTHR10791">
    <property type="entry name" value="RAG1-ACTIVATING PROTEIN 1"/>
    <property type="match status" value="1"/>
</dbReference>
<dbReference type="EMBL" id="SDOX01000014">
    <property type="protein sequence ID" value="TFJ85383.1"/>
    <property type="molecule type" value="Genomic_DNA"/>
</dbReference>
<protein>
    <recommendedName>
        <fullName evidence="14">Bidirectional sugar transporter SWEET</fullName>
    </recommendedName>
</protein>
<dbReference type="PANTHER" id="PTHR10791:SF30">
    <property type="entry name" value="SUGAR TRANSPORTER SWEET1"/>
    <property type="match status" value="1"/>
</dbReference>
<accession>A0A4D9D5X9</accession>
<evidence type="ECO:0000256" key="6">
    <source>
        <dbReference type="ARBA" id="ARBA00022692"/>
    </source>
</evidence>
<name>A0A4D9D5X9_9STRA</name>
<feature type="transmembrane region" description="Helical" evidence="11">
    <location>
        <begin position="76"/>
        <end position="97"/>
    </location>
</feature>
<feature type="transmembrane region" description="Helical" evidence="11">
    <location>
        <begin position="109"/>
        <end position="128"/>
    </location>
</feature>
<keyword evidence="13" id="KW-1185">Reference proteome</keyword>
<evidence type="ECO:0000256" key="4">
    <source>
        <dbReference type="ARBA" id="ARBA00022475"/>
    </source>
</evidence>
<evidence type="ECO:0000256" key="7">
    <source>
        <dbReference type="ARBA" id="ARBA00022737"/>
    </source>
</evidence>
<dbReference type="AlphaFoldDB" id="A0A4D9D5X9"/>
<sequence>MKTISAPPWTHFLIHFVFPAVGGLLGLGLSATPLPSVHALERRNKGLGTFNPLPACVFLVNSGLWMLYGVAIRDPFIYLANAPAALMSFHITLRTYPLASLSLRRYMEGILGLGIMCVAGVGGLYLFFPSASPPLSATLLPLPEKINGAMASGINVLLYASPLSTLMEVLRTRDTSSILLLWTFTAIGCSVTWAGYGAATGQISVMVPHAFGLLLNILQLLVKIIVSPPGGKPSARKRTRREAALDGRGEASEKIRAMEEGGGRIEGGEGLEMMEVAVLGGREKERPRPKTCPGAPREWRESAGGLSLSEGGDEKCWGEGKGDEDEGGWEVGEAGKEGGEAVEEAEEARRWLWGSSTGKVSPSQGKRHSKEARSGPGKEGGGAGGRVEGENGGAAVGRASVRESLVPGDDDSGMQPHLRVPSTSPSPTASTASSSSSFSLRAALRPEIGRALGGWRDGTRKEGGKGRRKEVRRFRRVSSRTPLCMEGSGGSDEDLEEDGEGEGIPRGNHDADGEDRSDEVSIVLF</sequence>
<evidence type="ECO:0000313" key="12">
    <source>
        <dbReference type="EMBL" id="TFJ85383.1"/>
    </source>
</evidence>
<feature type="compositionally biased region" description="Polar residues" evidence="10">
    <location>
        <begin position="354"/>
        <end position="364"/>
    </location>
</feature>
<feature type="compositionally biased region" description="Basic residues" evidence="10">
    <location>
        <begin position="466"/>
        <end position="478"/>
    </location>
</feature>
<feature type="transmembrane region" description="Helical" evidence="11">
    <location>
        <begin position="148"/>
        <end position="167"/>
    </location>
</feature>
<feature type="region of interest" description="Disordered" evidence="10">
    <location>
        <begin position="230"/>
        <end position="249"/>
    </location>
</feature>
<comment type="similarity">
    <text evidence="2">Belongs to the SWEET sugar transporter family.</text>
</comment>
<keyword evidence="7" id="KW-0677">Repeat</keyword>
<evidence type="ECO:0000256" key="3">
    <source>
        <dbReference type="ARBA" id="ARBA00022448"/>
    </source>
</evidence>
<dbReference type="InterPro" id="IPR047664">
    <property type="entry name" value="SWEET"/>
</dbReference>
<evidence type="ECO:0000313" key="13">
    <source>
        <dbReference type="Proteomes" id="UP000355283"/>
    </source>
</evidence>
<feature type="compositionally biased region" description="Low complexity" evidence="10">
    <location>
        <begin position="421"/>
        <end position="437"/>
    </location>
</feature>
<dbReference type="GO" id="GO:0051119">
    <property type="term" value="F:sugar transmembrane transporter activity"/>
    <property type="evidence" value="ECO:0007669"/>
    <property type="project" value="InterPro"/>
</dbReference>
<feature type="region of interest" description="Disordered" evidence="10">
    <location>
        <begin position="282"/>
        <end position="525"/>
    </location>
</feature>
<dbReference type="Proteomes" id="UP000355283">
    <property type="component" value="Unassembled WGS sequence"/>
</dbReference>
<evidence type="ECO:0008006" key="14">
    <source>
        <dbReference type="Google" id="ProtNLM"/>
    </source>
</evidence>
<evidence type="ECO:0000256" key="9">
    <source>
        <dbReference type="ARBA" id="ARBA00023136"/>
    </source>
</evidence>
<dbReference type="OrthoDB" id="409725at2759"/>
<reference evidence="12 13" key="1">
    <citation type="submission" date="2019-01" db="EMBL/GenBank/DDBJ databases">
        <title>Nuclear Genome Assembly of the Microalgal Biofuel strain Nannochloropsis salina CCMP1776.</title>
        <authorList>
            <person name="Hovde B."/>
        </authorList>
    </citation>
    <scope>NUCLEOTIDE SEQUENCE [LARGE SCALE GENOMIC DNA]</scope>
    <source>
        <strain evidence="12 13">CCMP1776</strain>
    </source>
</reference>
<feature type="compositionally biased region" description="Gly residues" evidence="10">
    <location>
        <begin position="377"/>
        <end position="395"/>
    </location>
</feature>
<keyword evidence="4" id="KW-1003">Cell membrane</keyword>
<keyword evidence="6 11" id="KW-0812">Transmembrane</keyword>
<keyword evidence="3" id="KW-0813">Transport</keyword>
<evidence type="ECO:0000256" key="5">
    <source>
        <dbReference type="ARBA" id="ARBA00022597"/>
    </source>
</evidence>
<evidence type="ECO:0000256" key="8">
    <source>
        <dbReference type="ARBA" id="ARBA00022989"/>
    </source>
</evidence>
<proteinExistence type="inferred from homology"/>
<feature type="transmembrane region" description="Helical" evidence="11">
    <location>
        <begin position="205"/>
        <end position="226"/>
    </location>
</feature>
<gene>
    <name evidence="12" type="ORF">NSK_003342</name>
</gene>